<protein>
    <submittedName>
        <fullName evidence="1">Uncharacterized protein</fullName>
    </submittedName>
</protein>
<proteinExistence type="predicted"/>
<sequence length="201" mass="21665">MFRVISCLHARTAQPSNLALTPRPRARYQRDSRCAALQRAVKPTPTEAVARPCQEPLGVMIILLAPPSGRPRRSSFGHGLVLGLLLGVVQPLETSLDASVSSSPRTSRTPWSTMAGDGVRGRRTVPKGEKDSPHGRTDTPSKESAKTSSNRDDTRWYDALALAAASRYMNADNAAITSPYNLSRPRHGQLACSHGSIGAKK</sequence>
<gene>
    <name evidence="1" type="ORF">NUW54_g14327</name>
</gene>
<name>A0ACC1MDZ2_9APHY</name>
<dbReference type="Proteomes" id="UP001144978">
    <property type="component" value="Unassembled WGS sequence"/>
</dbReference>
<evidence type="ECO:0000313" key="2">
    <source>
        <dbReference type="Proteomes" id="UP001144978"/>
    </source>
</evidence>
<keyword evidence="2" id="KW-1185">Reference proteome</keyword>
<comment type="caution">
    <text evidence="1">The sequence shown here is derived from an EMBL/GenBank/DDBJ whole genome shotgun (WGS) entry which is preliminary data.</text>
</comment>
<accession>A0ACC1MDZ2</accession>
<dbReference type="EMBL" id="JANSHE010007305">
    <property type="protein sequence ID" value="KAJ2962587.1"/>
    <property type="molecule type" value="Genomic_DNA"/>
</dbReference>
<evidence type="ECO:0000313" key="1">
    <source>
        <dbReference type="EMBL" id="KAJ2962587.1"/>
    </source>
</evidence>
<organism evidence="1 2">
    <name type="scientific">Trametes sanguinea</name>
    <dbReference type="NCBI Taxonomy" id="158606"/>
    <lineage>
        <taxon>Eukaryota</taxon>
        <taxon>Fungi</taxon>
        <taxon>Dikarya</taxon>
        <taxon>Basidiomycota</taxon>
        <taxon>Agaricomycotina</taxon>
        <taxon>Agaricomycetes</taxon>
        <taxon>Polyporales</taxon>
        <taxon>Polyporaceae</taxon>
        <taxon>Trametes</taxon>
    </lineage>
</organism>
<reference evidence="1" key="1">
    <citation type="submission" date="2022-08" db="EMBL/GenBank/DDBJ databases">
        <title>Genome Sequence of Pycnoporus sanguineus.</title>
        <authorList>
            <person name="Buettner E."/>
        </authorList>
    </citation>
    <scope>NUCLEOTIDE SEQUENCE</scope>
    <source>
        <strain evidence="1">CG-C14</strain>
    </source>
</reference>